<evidence type="ECO:0000259" key="9">
    <source>
        <dbReference type="PROSITE" id="PS50850"/>
    </source>
</evidence>
<evidence type="ECO:0000256" key="5">
    <source>
        <dbReference type="ARBA" id="ARBA00022989"/>
    </source>
</evidence>
<dbReference type="PANTHER" id="PTHR43045">
    <property type="entry name" value="SHIKIMATE TRANSPORTER"/>
    <property type="match status" value="1"/>
</dbReference>
<evidence type="ECO:0000256" key="4">
    <source>
        <dbReference type="ARBA" id="ARBA00022692"/>
    </source>
</evidence>
<feature type="region of interest" description="Disordered" evidence="7">
    <location>
        <begin position="427"/>
        <end position="446"/>
    </location>
</feature>
<dbReference type="PROSITE" id="PS50850">
    <property type="entry name" value="MFS"/>
    <property type="match status" value="1"/>
</dbReference>
<dbReference type="CDD" id="cd17369">
    <property type="entry name" value="MFS_ShiA_like"/>
    <property type="match status" value="1"/>
</dbReference>
<reference evidence="10 11" key="1">
    <citation type="submission" date="2019-06" db="EMBL/GenBank/DDBJ databases">
        <title>Sorghum-associated microbial communities from plants grown in Nebraska, USA.</title>
        <authorList>
            <person name="Schachtman D."/>
        </authorList>
    </citation>
    <scope>NUCLEOTIDE SEQUENCE [LARGE SCALE GENOMIC DNA]</scope>
    <source>
        <strain evidence="10 11">1225</strain>
    </source>
</reference>
<comment type="caution">
    <text evidence="10">The sequence shown here is derived from an EMBL/GenBank/DDBJ whole genome shotgun (WGS) entry which is preliminary data.</text>
</comment>
<evidence type="ECO:0000256" key="1">
    <source>
        <dbReference type="ARBA" id="ARBA00004651"/>
    </source>
</evidence>
<gene>
    <name evidence="10" type="ORF">FHW37_101449</name>
</gene>
<accession>A0A561R7S0</accession>
<dbReference type="SUPFAM" id="SSF103473">
    <property type="entry name" value="MFS general substrate transporter"/>
    <property type="match status" value="1"/>
</dbReference>
<proteinExistence type="predicted"/>
<evidence type="ECO:0000313" key="11">
    <source>
        <dbReference type="Proteomes" id="UP000320653"/>
    </source>
</evidence>
<feature type="transmembrane region" description="Helical" evidence="8">
    <location>
        <begin position="184"/>
        <end position="205"/>
    </location>
</feature>
<keyword evidence="4 8" id="KW-0812">Transmembrane</keyword>
<dbReference type="EMBL" id="VIWP01000001">
    <property type="protein sequence ID" value="TWF58645.1"/>
    <property type="molecule type" value="Genomic_DNA"/>
</dbReference>
<dbReference type="Pfam" id="PF07690">
    <property type="entry name" value="MFS_1"/>
    <property type="match status" value="1"/>
</dbReference>
<dbReference type="Proteomes" id="UP000320653">
    <property type="component" value="Unassembled WGS sequence"/>
</dbReference>
<feature type="transmembrane region" description="Helical" evidence="8">
    <location>
        <begin position="237"/>
        <end position="261"/>
    </location>
</feature>
<feature type="transmembrane region" description="Helical" evidence="8">
    <location>
        <begin position="273"/>
        <end position="292"/>
    </location>
</feature>
<dbReference type="PANTHER" id="PTHR43045:SF1">
    <property type="entry name" value="SHIKIMATE TRANSPORTER"/>
    <property type="match status" value="1"/>
</dbReference>
<evidence type="ECO:0000256" key="2">
    <source>
        <dbReference type="ARBA" id="ARBA00022448"/>
    </source>
</evidence>
<keyword evidence="2" id="KW-0813">Transport</keyword>
<feature type="compositionally biased region" description="Polar residues" evidence="7">
    <location>
        <begin position="430"/>
        <end position="446"/>
    </location>
</feature>
<evidence type="ECO:0000256" key="3">
    <source>
        <dbReference type="ARBA" id="ARBA00022475"/>
    </source>
</evidence>
<evidence type="ECO:0000256" key="7">
    <source>
        <dbReference type="SAM" id="MobiDB-lite"/>
    </source>
</evidence>
<dbReference type="Gene3D" id="1.20.1250.20">
    <property type="entry name" value="MFS general substrate transporter like domains"/>
    <property type="match status" value="2"/>
</dbReference>
<dbReference type="InterPro" id="IPR011701">
    <property type="entry name" value="MFS"/>
</dbReference>
<keyword evidence="6 8" id="KW-0472">Membrane</keyword>
<dbReference type="RefSeq" id="WP_210249255.1">
    <property type="nucleotide sequence ID" value="NZ_VIWP01000001.1"/>
</dbReference>
<keyword evidence="11" id="KW-1185">Reference proteome</keyword>
<dbReference type="GO" id="GO:0022857">
    <property type="term" value="F:transmembrane transporter activity"/>
    <property type="evidence" value="ECO:0007669"/>
    <property type="project" value="InterPro"/>
</dbReference>
<protein>
    <submittedName>
        <fullName evidence="10">MHS family shikimate/dehydroshikimate transporter-like MFS transporter</fullName>
    </submittedName>
</protein>
<feature type="transmembrane region" description="Helical" evidence="8">
    <location>
        <begin position="369"/>
        <end position="392"/>
    </location>
</feature>
<keyword evidence="5 8" id="KW-1133">Transmembrane helix</keyword>
<keyword evidence="3" id="KW-1003">Cell membrane</keyword>
<organism evidence="10 11">
    <name type="scientific">Neorhizobium alkalisoli</name>
    <dbReference type="NCBI Taxonomy" id="528178"/>
    <lineage>
        <taxon>Bacteria</taxon>
        <taxon>Pseudomonadati</taxon>
        <taxon>Pseudomonadota</taxon>
        <taxon>Alphaproteobacteria</taxon>
        <taxon>Hyphomicrobiales</taxon>
        <taxon>Rhizobiaceae</taxon>
        <taxon>Rhizobium/Agrobacterium group</taxon>
        <taxon>Neorhizobium</taxon>
    </lineage>
</organism>
<dbReference type="InterPro" id="IPR020846">
    <property type="entry name" value="MFS_dom"/>
</dbReference>
<dbReference type="AlphaFoldDB" id="A0A561R7S0"/>
<evidence type="ECO:0000256" key="6">
    <source>
        <dbReference type="ARBA" id="ARBA00023136"/>
    </source>
</evidence>
<feature type="transmembrane region" description="Helical" evidence="8">
    <location>
        <begin position="151"/>
        <end position="172"/>
    </location>
</feature>
<feature type="transmembrane region" description="Helical" evidence="8">
    <location>
        <begin position="329"/>
        <end position="349"/>
    </location>
</feature>
<dbReference type="GO" id="GO:0005886">
    <property type="term" value="C:plasma membrane"/>
    <property type="evidence" value="ECO:0007669"/>
    <property type="project" value="UniProtKB-SubCell"/>
</dbReference>
<feature type="transmembrane region" description="Helical" evidence="8">
    <location>
        <begin position="12"/>
        <end position="43"/>
    </location>
</feature>
<feature type="transmembrane region" description="Helical" evidence="8">
    <location>
        <begin position="304"/>
        <end position="323"/>
    </location>
</feature>
<dbReference type="FunFam" id="1.20.1250.20:FF:000001">
    <property type="entry name" value="Dicarboxylate MFS transporter"/>
    <property type="match status" value="1"/>
</dbReference>
<sequence length="446" mass="47202">MTTIPKGVSRKAAAAAMVGTAIEWYDFFIFGTASALVFGQLFFPNDTPLVGMLSSFGVFSAGFIARPIGGFVFGHLGDRVGRKATLVATLLLMGVATTLIGLLPTAASIGIWAPILLVILRLVQGFAVGGEWSGSALVSVENSPPESRGRYGAFTQMGNGIGVALSTGAFALASMLPNEQFMSWGWRLPFLASAVLVFVGLLIRFQMEETPDFAKMQRENDVAERPVQEAFAKSSKAMLLVAGLKFSESVFGFIVLTFLLSYAVRTTGMDKSVILWANVIGAIVSIGVFYVFGIISDHLGRRPMFIFSSIVVIFSAFPLFWAVQTGIPLIVIPLVVIVYNLGQGGTYGVEPAYFSELFPPRLRYSGISIATQLVTIVAGGLAPTIATLLLAAGGGNPWLVSIYLVIAGAITLATALVAPETAPKLMAKGKTSQPVRSATGAPSHSR</sequence>
<comment type="subcellular location">
    <subcellularLocation>
        <location evidence="1">Cell membrane</location>
        <topology evidence="1">Multi-pass membrane protein</topology>
    </subcellularLocation>
</comment>
<feature type="transmembrane region" description="Helical" evidence="8">
    <location>
        <begin position="49"/>
        <end position="73"/>
    </location>
</feature>
<feature type="transmembrane region" description="Helical" evidence="8">
    <location>
        <begin position="398"/>
        <end position="418"/>
    </location>
</feature>
<evidence type="ECO:0000313" key="10">
    <source>
        <dbReference type="EMBL" id="TWF58645.1"/>
    </source>
</evidence>
<name>A0A561R7S0_9HYPH</name>
<feature type="transmembrane region" description="Helical" evidence="8">
    <location>
        <begin position="85"/>
        <end position="103"/>
    </location>
</feature>
<feature type="domain" description="Major facilitator superfamily (MFS) profile" evidence="9">
    <location>
        <begin position="12"/>
        <end position="426"/>
    </location>
</feature>
<dbReference type="InterPro" id="IPR036259">
    <property type="entry name" value="MFS_trans_sf"/>
</dbReference>
<evidence type="ECO:0000256" key="8">
    <source>
        <dbReference type="SAM" id="Phobius"/>
    </source>
</evidence>